<dbReference type="EMBL" id="CAJHUC010001897">
    <property type="protein sequence ID" value="CAD7702634.1"/>
    <property type="molecule type" value="Genomic_DNA"/>
</dbReference>
<organism evidence="2 3">
    <name type="scientific">Ostreobium quekettii</name>
    <dbReference type="NCBI Taxonomy" id="121088"/>
    <lineage>
        <taxon>Eukaryota</taxon>
        <taxon>Viridiplantae</taxon>
        <taxon>Chlorophyta</taxon>
        <taxon>core chlorophytes</taxon>
        <taxon>Ulvophyceae</taxon>
        <taxon>TCBD clade</taxon>
        <taxon>Bryopsidales</taxon>
        <taxon>Ostreobineae</taxon>
        <taxon>Ostreobiaceae</taxon>
        <taxon>Ostreobium</taxon>
    </lineage>
</organism>
<dbReference type="Proteomes" id="UP000708148">
    <property type="component" value="Unassembled WGS sequence"/>
</dbReference>
<gene>
    <name evidence="2" type="ORF">OSTQU699_LOCUS7991</name>
</gene>
<proteinExistence type="predicted"/>
<sequence>MRAVAFCLLALVVAASAREFPLAQYRSLLQERTELNCETDSMATLNLQGSGSGFAQATAFCQALADAEKVIKSVVEDYIEVFEGESSKGQCTEAKASEAVTGVAKAIASAYTSVTTKVEITGTGQACASGFAAGDSLAVSLVNVYLRVSVELIEKKYPTKSYGQDVKKAVDEKVDSATGEASGSAVAAAIAKAWAAATGEACTTGGFKSDFQEAFVKSTTTAVAELWATVIVELCSNFDDAKKDELKEWAEKTSKSFSEIAGDVSVEGVVEQSTTEGGAASGVAGEIPVCGATRGICCSANNKGQDNCSCGPGCSMKKGSGGQGTQIVWEDDNSGETCFCA</sequence>
<comment type="caution">
    <text evidence="2">The sequence shown here is derived from an EMBL/GenBank/DDBJ whole genome shotgun (WGS) entry which is preliminary data.</text>
</comment>
<dbReference type="AlphaFoldDB" id="A0A8S1J4J4"/>
<evidence type="ECO:0000313" key="3">
    <source>
        <dbReference type="Proteomes" id="UP000708148"/>
    </source>
</evidence>
<reference evidence="2" key="1">
    <citation type="submission" date="2020-12" db="EMBL/GenBank/DDBJ databases">
        <authorList>
            <person name="Iha C."/>
        </authorList>
    </citation>
    <scope>NUCLEOTIDE SEQUENCE</scope>
</reference>
<name>A0A8S1J4J4_9CHLO</name>
<accession>A0A8S1J4J4</accession>
<protein>
    <submittedName>
        <fullName evidence="2">Uncharacterized protein</fullName>
    </submittedName>
</protein>
<evidence type="ECO:0000313" key="2">
    <source>
        <dbReference type="EMBL" id="CAD7702634.1"/>
    </source>
</evidence>
<feature type="signal peptide" evidence="1">
    <location>
        <begin position="1"/>
        <end position="17"/>
    </location>
</feature>
<keyword evidence="3" id="KW-1185">Reference proteome</keyword>
<evidence type="ECO:0000256" key="1">
    <source>
        <dbReference type="SAM" id="SignalP"/>
    </source>
</evidence>
<keyword evidence="1" id="KW-0732">Signal</keyword>
<feature type="chain" id="PRO_5035851924" evidence="1">
    <location>
        <begin position="18"/>
        <end position="341"/>
    </location>
</feature>